<comment type="caution">
    <text evidence="3">The sequence shown here is derived from an EMBL/GenBank/DDBJ whole genome shotgun (WGS) entry which is preliminary data.</text>
</comment>
<dbReference type="Gene3D" id="3.90.1300.10">
    <property type="entry name" value="Amidase signature (AS) domain"/>
    <property type="match status" value="1"/>
</dbReference>
<dbReference type="EMBL" id="JBHTLX010000033">
    <property type="protein sequence ID" value="MFD1251076.1"/>
    <property type="molecule type" value="Genomic_DNA"/>
</dbReference>
<evidence type="ECO:0000313" key="3">
    <source>
        <dbReference type="EMBL" id="MFD1251076.1"/>
    </source>
</evidence>
<dbReference type="RefSeq" id="WP_367918188.1">
    <property type="nucleotide sequence ID" value="NZ_BAABAC010000007.1"/>
</dbReference>
<keyword evidence="4" id="KW-1185">Reference proteome</keyword>
<organism evidence="3 4">
    <name type="scientific">Nocardioides ginsengisoli</name>
    <dbReference type="NCBI Taxonomy" id="363868"/>
    <lineage>
        <taxon>Bacteria</taxon>
        <taxon>Bacillati</taxon>
        <taxon>Actinomycetota</taxon>
        <taxon>Actinomycetes</taxon>
        <taxon>Propionibacteriales</taxon>
        <taxon>Nocardioidaceae</taxon>
        <taxon>Nocardioides</taxon>
    </lineage>
</organism>
<dbReference type="InterPro" id="IPR036928">
    <property type="entry name" value="AS_sf"/>
</dbReference>
<proteinExistence type="inferred from homology"/>
<evidence type="ECO:0000259" key="2">
    <source>
        <dbReference type="Pfam" id="PF01425"/>
    </source>
</evidence>
<evidence type="ECO:0000256" key="1">
    <source>
        <dbReference type="ARBA" id="ARBA00009199"/>
    </source>
</evidence>
<comment type="similarity">
    <text evidence="1">Belongs to the amidase family.</text>
</comment>
<name>A0ABW3W719_9ACTN</name>
<dbReference type="InterPro" id="IPR023631">
    <property type="entry name" value="Amidase_dom"/>
</dbReference>
<dbReference type="Pfam" id="PF01425">
    <property type="entry name" value="Amidase"/>
    <property type="match status" value="1"/>
</dbReference>
<dbReference type="PANTHER" id="PTHR11895">
    <property type="entry name" value="TRANSAMIDASE"/>
    <property type="match status" value="1"/>
</dbReference>
<dbReference type="Proteomes" id="UP001597229">
    <property type="component" value="Unassembled WGS sequence"/>
</dbReference>
<gene>
    <name evidence="3" type="ORF">ACFQ3F_25015</name>
</gene>
<sequence>MTTTITDLTATEIADAVRAGELSPVEIAEAVIESVEKLNPTLNAFCILDHERLRTAARDLERRQAAGEELGLLAGVPLAVKDLIFVKDLPMVAGSHAFRDFQPDEDDVVVERARASDALIVGKTNTPELGFAGNGTNPVFGATRNPWDLSLTSGGSSAGSAAAVAARMSPLALGSDAAGSVRAPAAFCGVYGLKASMGRIPLYPGCRVDTYPGLSSFESVEHIGPLSRTVQDSALLMAAVSGPHLRDRHSLPAADFDWLTATQGDIRGLRVAFSPDLGYAEVDPRVAAVVRRAVEVFERDLGCVVDEVVAPWPDPYDDFWAMLVAETDMEGMRRMVAENPGKISPHIVGMLEAPWTVDQLTRSGMMRKRVVNGMADLMETYDLLLTPTIAVLPWPAEDHAPAAPKDSSPFVLPMNLTGQPSASIPAGFTDDGLPVGLMISGRRLEDDVVLRASAAFEAAAPWGGRRPAL</sequence>
<feature type="domain" description="Amidase" evidence="2">
    <location>
        <begin position="26"/>
        <end position="450"/>
    </location>
</feature>
<evidence type="ECO:0000313" key="4">
    <source>
        <dbReference type="Proteomes" id="UP001597229"/>
    </source>
</evidence>
<dbReference type="SUPFAM" id="SSF75304">
    <property type="entry name" value="Amidase signature (AS) enzymes"/>
    <property type="match status" value="1"/>
</dbReference>
<dbReference type="InterPro" id="IPR000120">
    <property type="entry name" value="Amidase"/>
</dbReference>
<reference evidence="4" key="1">
    <citation type="journal article" date="2019" name="Int. J. Syst. Evol. Microbiol.">
        <title>The Global Catalogue of Microorganisms (GCM) 10K type strain sequencing project: providing services to taxonomists for standard genome sequencing and annotation.</title>
        <authorList>
            <consortium name="The Broad Institute Genomics Platform"/>
            <consortium name="The Broad Institute Genome Sequencing Center for Infectious Disease"/>
            <person name="Wu L."/>
            <person name="Ma J."/>
        </authorList>
    </citation>
    <scope>NUCLEOTIDE SEQUENCE [LARGE SCALE GENOMIC DNA]</scope>
    <source>
        <strain evidence="4">CCUG 52478</strain>
    </source>
</reference>
<accession>A0ABW3W719</accession>
<dbReference type="PANTHER" id="PTHR11895:SF7">
    <property type="entry name" value="GLUTAMYL-TRNA(GLN) AMIDOTRANSFERASE SUBUNIT A, MITOCHONDRIAL"/>
    <property type="match status" value="1"/>
</dbReference>
<protein>
    <submittedName>
        <fullName evidence="3">Amidase</fullName>
    </submittedName>
</protein>